<dbReference type="InterPro" id="IPR036942">
    <property type="entry name" value="Beta-barrel_TonB_sf"/>
</dbReference>
<evidence type="ECO:0000256" key="1">
    <source>
        <dbReference type="ARBA" id="ARBA00004442"/>
    </source>
</evidence>
<dbReference type="Proteomes" id="UP000189818">
    <property type="component" value="Unassembled WGS sequence"/>
</dbReference>
<keyword evidence="5" id="KW-1185">Reference proteome</keyword>
<gene>
    <name evidence="4" type="ORF">SAMN06295920_109113</name>
</gene>
<dbReference type="EMBL" id="FUYM01000009">
    <property type="protein sequence ID" value="SKB94610.1"/>
    <property type="molecule type" value="Genomic_DNA"/>
</dbReference>
<dbReference type="STRING" id="439228.SAMN06295920_109113"/>
<evidence type="ECO:0008006" key="6">
    <source>
        <dbReference type="Google" id="ProtNLM"/>
    </source>
</evidence>
<dbReference type="AlphaFoldDB" id="A0A1T5FEJ8"/>
<protein>
    <recommendedName>
        <fullName evidence="6">Beta-barrel porin 2</fullName>
    </recommendedName>
</protein>
<dbReference type="GO" id="GO:0009279">
    <property type="term" value="C:cell outer membrane"/>
    <property type="evidence" value="ECO:0007669"/>
    <property type="project" value="UniProtKB-SubCell"/>
</dbReference>
<dbReference type="SUPFAM" id="SSF56935">
    <property type="entry name" value="Porins"/>
    <property type="match status" value="1"/>
</dbReference>
<keyword evidence="2" id="KW-0472">Membrane</keyword>
<proteinExistence type="predicted"/>
<organism evidence="4 5">
    <name type="scientific">Rhizorhabdus histidinilytica</name>
    <dbReference type="NCBI Taxonomy" id="439228"/>
    <lineage>
        <taxon>Bacteria</taxon>
        <taxon>Pseudomonadati</taxon>
        <taxon>Pseudomonadota</taxon>
        <taxon>Alphaproteobacteria</taxon>
        <taxon>Sphingomonadales</taxon>
        <taxon>Sphingomonadaceae</taxon>
        <taxon>Rhizorhabdus</taxon>
    </lineage>
</organism>
<reference evidence="5" key="1">
    <citation type="submission" date="2017-02" db="EMBL/GenBank/DDBJ databases">
        <authorList>
            <person name="Varghese N."/>
            <person name="Submissions S."/>
        </authorList>
    </citation>
    <scope>NUCLEOTIDE SEQUENCE [LARGE SCALE GENOMIC DNA]</scope>
    <source>
        <strain evidence="5">UM2</strain>
    </source>
</reference>
<accession>A0A1T5FEJ8</accession>
<dbReference type="Gene3D" id="2.40.170.20">
    <property type="entry name" value="TonB-dependent receptor, beta-barrel domain"/>
    <property type="match status" value="1"/>
</dbReference>
<evidence type="ECO:0000256" key="2">
    <source>
        <dbReference type="ARBA" id="ARBA00023136"/>
    </source>
</evidence>
<keyword evidence="3" id="KW-0998">Cell outer membrane</keyword>
<name>A0A1T5FEJ8_9SPHN</name>
<evidence type="ECO:0000256" key="3">
    <source>
        <dbReference type="ARBA" id="ARBA00023237"/>
    </source>
</evidence>
<evidence type="ECO:0000313" key="5">
    <source>
        <dbReference type="Proteomes" id="UP000189818"/>
    </source>
</evidence>
<sequence>MNDGGHRGMHWSLPILAGVAAAASAPALSATTRFTIETDYRLGYDTNPFLSAGSDLSATYIETSIAPKLVRQSEKGQVALSGHFDRTGYLEHYGKADSYGGELEMQQRLSPKLNAFAALRYDSSIIGQGDDSVTGNPVDNPDVNLIGLRRRADIFSASGGFEYQVGSKDSISVDGGYTATRYRNGPPGNDSDNYGGRVGWKHAISARSKIGISGSIYKIDYDTPGLSTLIMQPSVTFSSQLSPTWTIDASLGVSFSDLSLPFTVPGAARSASSTGLSGSLQLCHAGVKDQFCFFGDRSVSASGAGGTVEQTQLGVNYRRQMTERVGVSWTGSYVRSKSQAALLGGTRQFVTGVAGVDWRVFRSLTVGAQGRYRDVYGAGLPIKADIGGEVFARLKLTAR</sequence>
<evidence type="ECO:0000313" key="4">
    <source>
        <dbReference type="EMBL" id="SKB94610.1"/>
    </source>
</evidence>
<comment type="subcellular location">
    <subcellularLocation>
        <location evidence="1">Cell outer membrane</location>
    </subcellularLocation>
</comment>